<protein>
    <submittedName>
        <fullName evidence="2">Uncharacterized protein</fullName>
    </submittedName>
</protein>
<evidence type="ECO:0000313" key="2">
    <source>
        <dbReference type="WBParaSite" id="ES5_v2.g19341.t1"/>
    </source>
</evidence>
<accession>A0AC34FQ22</accession>
<sequence length="265" mass="30793">MQQQRQKDNNAASKEKIIQAIKQLNDANPQHKIAKQRLQARLESLEAQKQQIRRKSPKENEKDSRNSQSGNDFRSDSEPQSLNDRDKKQPQIFQSYDRKSMNLWTIDDSKSMNLWTIDDSLKKGHRIIDRRQKLIKKQEMVLKRDLASSKKAEEAIKLLKQQIEYKYDMVSDGLMKLKQKQRGDIMAMKDQIKCISRQNEENAESERNARGIVSAIAQNQITPISSLIGDFAVGIVRLFLYSIAALRDLIFHRGEEKKTLINVEK</sequence>
<dbReference type="WBParaSite" id="ES5_v2.g19341.t1">
    <property type="protein sequence ID" value="ES5_v2.g19341.t1"/>
    <property type="gene ID" value="ES5_v2.g19341"/>
</dbReference>
<reference evidence="2" key="1">
    <citation type="submission" date="2022-11" db="UniProtKB">
        <authorList>
            <consortium name="WormBaseParasite"/>
        </authorList>
    </citation>
    <scope>IDENTIFICATION</scope>
</reference>
<name>A0AC34FQ22_9BILA</name>
<dbReference type="Proteomes" id="UP000887579">
    <property type="component" value="Unplaced"/>
</dbReference>
<organism evidence="1 2">
    <name type="scientific">Panagrolaimus sp. ES5</name>
    <dbReference type="NCBI Taxonomy" id="591445"/>
    <lineage>
        <taxon>Eukaryota</taxon>
        <taxon>Metazoa</taxon>
        <taxon>Ecdysozoa</taxon>
        <taxon>Nematoda</taxon>
        <taxon>Chromadorea</taxon>
        <taxon>Rhabditida</taxon>
        <taxon>Tylenchina</taxon>
        <taxon>Panagrolaimomorpha</taxon>
        <taxon>Panagrolaimoidea</taxon>
        <taxon>Panagrolaimidae</taxon>
        <taxon>Panagrolaimus</taxon>
    </lineage>
</organism>
<proteinExistence type="predicted"/>
<evidence type="ECO:0000313" key="1">
    <source>
        <dbReference type="Proteomes" id="UP000887579"/>
    </source>
</evidence>